<evidence type="ECO:0000256" key="1">
    <source>
        <dbReference type="SAM" id="Phobius"/>
    </source>
</evidence>
<evidence type="ECO:0000313" key="2">
    <source>
        <dbReference type="EMBL" id="MFD2591057.1"/>
    </source>
</evidence>
<proteinExistence type="predicted"/>
<evidence type="ECO:0008006" key="4">
    <source>
        <dbReference type="Google" id="ProtNLM"/>
    </source>
</evidence>
<feature type="transmembrane region" description="Helical" evidence="1">
    <location>
        <begin position="50"/>
        <end position="73"/>
    </location>
</feature>
<protein>
    <recommendedName>
        <fullName evidence="4">FUSC family protein</fullName>
    </recommendedName>
</protein>
<reference evidence="3" key="1">
    <citation type="journal article" date="2019" name="Int. J. Syst. Evol. Microbiol.">
        <title>The Global Catalogue of Microorganisms (GCM) 10K type strain sequencing project: providing services to taxonomists for standard genome sequencing and annotation.</title>
        <authorList>
            <consortium name="The Broad Institute Genomics Platform"/>
            <consortium name="The Broad Institute Genome Sequencing Center for Infectious Disease"/>
            <person name="Wu L."/>
            <person name="Ma J."/>
        </authorList>
    </citation>
    <scope>NUCLEOTIDE SEQUENCE [LARGE SCALE GENOMIC DNA]</scope>
    <source>
        <strain evidence="3">KCTC 42423</strain>
    </source>
</reference>
<evidence type="ECO:0000313" key="3">
    <source>
        <dbReference type="Proteomes" id="UP001597459"/>
    </source>
</evidence>
<comment type="caution">
    <text evidence="2">The sequence shown here is derived from an EMBL/GenBank/DDBJ whole genome shotgun (WGS) entry which is preliminary data.</text>
</comment>
<gene>
    <name evidence="2" type="ORF">ACFSTE_09455</name>
</gene>
<dbReference type="Proteomes" id="UP001597459">
    <property type="component" value="Unassembled WGS sequence"/>
</dbReference>
<feature type="transmembrane region" description="Helical" evidence="1">
    <location>
        <begin position="23"/>
        <end position="44"/>
    </location>
</feature>
<keyword evidence="1" id="KW-0472">Membrane</keyword>
<keyword evidence="3" id="KW-1185">Reference proteome</keyword>
<dbReference type="EMBL" id="JBHULX010000013">
    <property type="protein sequence ID" value="MFD2591057.1"/>
    <property type="molecule type" value="Genomic_DNA"/>
</dbReference>
<keyword evidence="1" id="KW-0812">Transmembrane</keyword>
<keyword evidence="1" id="KW-1133">Transmembrane helix</keyword>
<sequence length="87" mass="9725">MKKEELQEKSTEKLRSTLKGNKIVVGALVGILTFLLLITIYGLIVKEEKTTFIALLSVVFSCGAILPGQFNTIKKIKEELKTRENKS</sequence>
<organism evidence="2 3">
    <name type="scientific">Aquimarina hainanensis</name>
    <dbReference type="NCBI Taxonomy" id="1578017"/>
    <lineage>
        <taxon>Bacteria</taxon>
        <taxon>Pseudomonadati</taxon>
        <taxon>Bacteroidota</taxon>
        <taxon>Flavobacteriia</taxon>
        <taxon>Flavobacteriales</taxon>
        <taxon>Flavobacteriaceae</taxon>
        <taxon>Aquimarina</taxon>
    </lineage>
</organism>
<name>A0ABW5N7P3_9FLAO</name>
<dbReference type="RefSeq" id="WP_176027330.1">
    <property type="nucleotide sequence ID" value="NZ_JBHSJV010000001.1"/>
</dbReference>
<accession>A0ABW5N7P3</accession>